<evidence type="ECO:0000256" key="4">
    <source>
        <dbReference type="ARBA" id="ARBA00022989"/>
    </source>
</evidence>
<sequence length="100" mass="11397">MSGELSSRSFLVTTASVYIILLVITVFSFVVIEADWFINHLPKRSAEILVIMLVGLKASLITDYFMELHYAPKWLRGSMYFWILAVSGALIFIIMSGLRY</sequence>
<dbReference type="InterPro" id="IPR005171">
    <property type="entry name" value="Cyt_c_oxidase_su4_prok"/>
</dbReference>
<evidence type="ECO:0000256" key="6">
    <source>
        <dbReference type="SAM" id="Phobius"/>
    </source>
</evidence>
<evidence type="ECO:0000256" key="5">
    <source>
        <dbReference type="ARBA" id="ARBA00023136"/>
    </source>
</evidence>
<gene>
    <name evidence="7" type="ORF">AB4875_14710</name>
</gene>
<evidence type="ECO:0000256" key="2">
    <source>
        <dbReference type="ARBA" id="ARBA00022475"/>
    </source>
</evidence>
<evidence type="ECO:0000313" key="8">
    <source>
        <dbReference type="Proteomes" id="UP001557484"/>
    </source>
</evidence>
<keyword evidence="3 6" id="KW-0812">Transmembrane</keyword>
<keyword evidence="4 6" id="KW-1133">Transmembrane helix</keyword>
<comment type="subcellular location">
    <subcellularLocation>
        <location evidence="1">Cell membrane</location>
        <topology evidence="1">Multi-pass membrane protein</topology>
    </subcellularLocation>
</comment>
<protein>
    <submittedName>
        <fullName evidence="7">Cytochrome C oxidase subunit IV family protein</fullName>
    </submittedName>
</protein>
<reference evidence="7 8" key="1">
    <citation type="journal article" date="2011" name="Int. J. Syst. Evol. Microbiol.">
        <title>Zhongshania antarctica gen. nov., sp. nov. and Zhongshania guokunii sp. nov., gammaproteobacteria respectively isolated from coastal attached (fast) ice and surface seawater of the Antarctic.</title>
        <authorList>
            <person name="Li H.J."/>
            <person name="Zhang X.Y."/>
            <person name="Chen C.X."/>
            <person name="Zhang Y.J."/>
            <person name="Gao Z.M."/>
            <person name="Yu Y."/>
            <person name="Chen X.L."/>
            <person name="Chen B."/>
            <person name="Zhang Y.Z."/>
        </authorList>
    </citation>
    <scope>NUCLEOTIDE SEQUENCE [LARGE SCALE GENOMIC DNA]</scope>
    <source>
        <strain evidence="7 8">R06B22</strain>
    </source>
</reference>
<dbReference type="Pfam" id="PF03626">
    <property type="entry name" value="COX4_pro"/>
    <property type="match status" value="1"/>
</dbReference>
<feature type="transmembrane region" description="Helical" evidence="6">
    <location>
        <begin position="78"/>
        <end position="98"/>
    </location>
</feature>
<organism evidence="7 8">
    <name type="scientific">Zhongshania arctica</name>
    <dbReference type="NCBI Taxonomy" id="3238302"/>
    <lineage>
        <taxon>Bacteria</taxon>
        <taxon>Pseudomonadati</taxon>
        <taxon>Pseudomonadota</taxon>
        <taxon>Gammaproteobacteria</taxon>
        <taxon>Cellvibrionales</taxon>
        <taxon>Spongiibacteraceae</taxon>
        <taxon>Zhongshania</taxon>
    </lineage>
</organism>
<evidence type="ECO:0000256" key="1">
    <source>
        <dbReference type="ARBA" id="ARBA00004651"/>
    </source>
</evidence>
<accession>A0ABV3U169</accession>
<dbReference type="RefSeq" id="WP_368376814.1">
    <property type="nucleotide sequence ID" value="NZ_JBFRYB010000001.1"/>
</dbReference>
<evidence type="ECO:0000313" key="7">
    <source>
        <dbReference type="EMBL" id="MEX1666744.1"/>
    </source>
</evidence>
<proteinExistence type="predicted"/>
<feature type="transmembrane region" description="Helical" evidence="6">
    <location>
        <begin position="48"/>
        <end position="66"/>
    </location>
</feature>
<comment type="caution">
    <text evidence="7">The sequence shown here is derived from an EMBL/GenBank/DDBJ whole genome shotgun (WGS) entry which is preliminary data.</text>
</comment>
<name>A0ABV3U169_9GAMM</name>
<evidence type="ECO:0000256" key="3">
    <source>
        <dbReference type="ARBA" id="ARBA00022692"/>
    </source>
</evidence>
<feature type="transmembrane region" description="Helical" evidence="6">
    <location>
        <begin position="15"/>
        <end position="36"/>
    </location>
</feature>
<keyword evidence="5 6" id="KW-0472">Membrane</keyword>
<dbReference type="Proteomes" id="UP001557484">
    <property type="component" value="Unassembled WGS sequence"/>
</dbReference>
<keyword evidence="2" id="KW-1003">Cell membrane</keyword>
<keyword evidence="8" id="KW-1185">Reference proteome</keyword>
<dbReference type="EMBL" id="JBFRYB010000001">
    <property type="protein sequence ID" value="MEX1666744.1"/>
    <property type="molecule type" value="Genomic_DNA"/>
</dbReference>